<dbReference type="SUPFAM" id="SSF55486">
    <property type="entry name" value="Metalloproteases ('zincins'), catalytic domain"/>
    <property type="match status" value="1"/>
</dbReference>
<evidence type="ECO:0000313" key="5">
    <source>
        <dbReference type="Proteomes" id="UP000324646"/>
    </source>
</evidence>
<feature type="binding site" evidence="2">
    <location>
        <position position="362"/>
    </location>
    <ligand>
        <name>Zn(2+)</name>
        <dbReference type="ChEBI" id="CHEBI:29105"/>
        <note>catalytic</note>
    </ligand>
</feature>
<name>A0A5C0SJ69_CRATE</name>
<dbReference type="GO" id="GO:0008237">
    <property type="term" value="F:metallopeptidase activity"/>
    <property type="evidence" value="ECO:0007669"/>
    <property type="project" value="InterPro"/>
</dbReference>
<keyword evidence="2" id="KW-0479">Metal-binding</keyword>
<feature type="binding site" evidence="2">
    <location>
        <position position="381"/>
    </location>
    <ligand>
        <name>Zn(2+)</name>
        <dbReference type="ChEBI" id="CHEBI:29105"/>
        <note>catalytic</note>
    </ligand>
</feature>
<protein>
    <submittedName>
        <fullName evidence="4">M1 family metallopeptidase</fullName>
    </submittedName>
</protein>
<evidence type="ECO:0000256" key="2">
    <source>
        <dbReference type="PIRSR" id="PIRSR634015-3"/>
    </source>
</evidence>
<organism evidence="4 5">
    <name type="scientific">Crassaminicella thermophila</name>
    <dbReference type="NCBI Taxonomy" id="2599308"/>
    <lineage>
        <taxon>Bacteria</taxon>
        <taxon>Bacillati</taxon>
        <taxon>Bacillota</taxon>
        <taxon>Clostridia</taxon>
        <taxon>Eubacteriales</taxon>
        <taxon>Clostridiaceae</taxon>
        <taxon>Crassaminicella</taxon>
    </lineage>
</organism>
<accession>A0A5C0SJ69</accession>
<comment type="cofactor">
    <cofactor evidence="2">
        <name>Zn(2+)</name>
        <dbReference type="ChEBI" id="CHEBI:29105"/>
    </cofactor>
    <text evidence="2">Binds 1 zinc ion per subunit.</text>
</comment>
<reference evidence="4 5" key="1">
    <citation type="submission" date="2019-07" db="EMBL/GenBank/DDBJ databases">
        <title>Complete genome of Crassaminicella thermophila SY095.</title>
        <authorList>
            <person name="Li X."/>
        </authorList>
    </citation>
    <scope>NUCLEOTIDE SEQUENCE [LARGE SCALE GENOMIC DNA]</scope>
    <source>
        <strain evidence="4 5">SY095</strain>
    </source>
</reference>
<evidence type="ECO:0000313" key="4">
    <source>
        <dbReference type="EMBL" id="QEK13494.1"/>
    </source>
</evidence>
<sequence length="510" mass="59782">MEVNVLIKIRYGRKLILLTMISCILLLSAVGAKLKMFQTVITTFYGEKLLNTKQINKYTIIADFDPVERILTGDENVTYTNNSSITFNALYFHLYPNAFKSEETAPFEKGEMQLAYPNGFEPGYIRINSIQNNREALNYVIMGMGDNILKVYLNKPLEPGKKISLNIDFSVKIPPSCGRFGYGENTINIANWYPILAVFDHKGWNLEPYYAIGDPFYSDIANYRVEISMPKEYILAHSGNCIKKESIDGKIRWTLEANKVRDFAIVASDKFKVIDDEIDGIKIYSYYFEDKFGDIALDTAKDAIKIFNQLYGEYPYKQFSVAASDFFVGGMEYPNLVFIDQSLYREETKKILEYVIAHETAHQWWYGIVGNDQVDEAWLDEGLTEYSTLLYYEKKYGAKKRDEIYKDFILKYYHAYTNTQQNKNSATYRSINQFKDAQEYQVLVYYRGAMFIKDLREKLGDELFFKILKVYFDKYKYKNANTENFIEVCEQISNQKLRENFRKWIRYEKE</sequence>
<dbReference type="OrthoDB" id="9814383at2"/>
<gene>
    <name evidence="4" type="ORF">FQB35_15160</name>
</gene>
<dbReference type="InterPro" id="IPR027268">
    <property type="entry name" value="Peptidase_M4/M1_CTD_sf"/>
</dbReference>
<dbReference type="PANTHER" id="PTHR45726:SF3">
    <property type="entry name" value="LEUKOTRIENE A-4 HYDROLASE"/>
    <property type="match status" value="1"/>
</dbReference>
<proteinExistence type="predicted"/>
<dbReference type="CDD" id="cd09604">
    <property type="entry name" value="M1_APN_like"/>
    <property type="match status" value="1"/>
</dbReference>
<dbReference type="PANTHER" id="PTHR45726">
    <property type="entry name" value="LEUKOTRIENE A-4 HYDROLASE"/>
    <property type="match status" value="1"/>
</dbReference>
<feature type="active site" description="Proton donor" evidence="1">
    <location>
        <position position="445"/>
    </location>
</feature>
<feature type="binding site" evidence="2">
    <location>
        <position position="358"/>
    </location>
    <ligand>
        <name>Zn(2+)</name>
        <dbReference type="ChEBI" id="CHEBI:29105"/>
        <note>catalytic</note>
    </ligand>
</feature>
<keyword evidence="5" id="KW-1185">Reference proteome</keyword>
<dbReference type="AlphaFoldDB" id="A0A5C0SJ69"/>
<dbReference type="EMBL" id="CP042243">
    <property type="protein sequence ID" value="QEK13494.1"/>
    <property type="molecule type" value="Genomic_DNA"/>
</dbReference>
<feature type="domain" description="Peptidase M1 membrane alanine aminopeptidase" evidence="3">
    <location>
        <begin position="296"/>
        <end position="504"/>
    </location>
</feature>
<feature type="active site" description="Proton acceptor" evidence="1">
    <location>
        <position position="359"/>
    </location>
</feature>
<dbReference type="Proteomes" id="UP000324646">
    <property type="component" value="Chromosome"/>
</dbReference>
<dbReference type="InterPro" id="IPR034015">
    <property type="entry name" value="M1_LTA4H"/>
</dbReference>
<evidence type="ECO:0000256" key="1">
    <source>
        <dbReference type="PIRSR" id="PIRSR634015-1"/>
    </source>
</evidence>
<dbReference type="GO" id="GO:0008270">
    <property type="term" value="F:zinc ion binding"/>
    <property type="evidence" value="ECO:0007669"/>
    <property type="project" value="InterPro"/>
</dbReference>
<keyword evidence="2" id="KW-0862">Zinc</keyword>
<evidence type="ECO:0000259" key="3">
    <source>
        <dbReference type="Pfam" id="PF01433"/>
    </source>
</evidence>
<dbReference type="Gene3D" id="1.10.390.10">
    <property type="entry name" value="Neutral Protease Domain 2"/>
    <property type="match status" value="1"/>
</dbReference>
<dbReference type="InterPro" id="IPR014782">
    <property type="entry name" value="Peptidase_M1_dom"/>
</dbReference>
<dbReference type="KEGG" id="crs:FQB35_15160"/>
<dbReference type="Pfam" id="PF01433">
    <property type="entry name" value="Peptidase_M1"/>
    <property type="match status" value="1"/>
</dbReference>